<dbReference type="SUPFAM" id="SSF47216">
    <property type="entry name" value="Proteasome activator"/>
    <property type="match status" value="1"/>
</dbReference>
<protein>
    <recommendedName>
        <fullName evidence="4">Proteasome activator PA28 C-terminal domain-containing protein</fullName>
    </recommendedName>
</protein>
<evidence type="ECO:0000256" key="3">
    <source>
        <dbReference type="SAM" id="MobiDB-lite"/>
    </source>
</evidence>
<feature type="domain" description="Proteasome activator PA28 C-terminal" evidence="4">
    <location>
        <begin position="194"/>
        <end position="238"/>
    </location>
</feature>
<dbReference type="GO" id="GO:0005654">
    <property type="term" value="C:nucleoplasm"/>
    <property type="evidence" value="ECO:0007669"/>
    <property type="project" value="TreeGrafter"/>
</dbReference>
<reference evidence="5" key="1">
    <citation type="submission" date="2021-01" db="EMBL/GenBank/DDBJ databases">
        <authorList>
            <person name="Corre E."/>
            <person name="Pelletier E."/>
            <person name="Niang G."/>
            <person name="Scheremetjew M."/>
            <person name="Finn R."/>
            <person name="Kale V."/>
            <person name="Holt S."/>
            <person name="Cochrane G."/>
            <person name="Meng A."/>
            <person name="Brown T."/>
            <person name="Cohen L."/>
        </authorList>
    </citation>
    <scope>NUCLEOTIDE SEQUENCE</scope>
    <source>
        <strain evidence="5">Isolate 1302-5</strain>
    </source>
</reference>
<keyword evidence="2" id="KW-0647">Proteasome</keyword>
<feature type="region of interest" description="Disordered" evidence="3">
    <location>
        <begin position="146"/>
        <end position="179"/>
    </location>
</feature>
<evidence type="ECO:0000259" key="4">
    <source>
        <dbReference type="Pfam" id="PF02252"/>
    </source>
</evidence>
<dbReference type="Gene3D" id="1.20.120.180">
    <property type="entry name" value="Proteasome activator pa28, C-terminal domain"/>
    <property type="match status" value="1"/>
</dbReference>
<name>A0A7S4M6I2_9STRA</name>
<organism evidence="5">
    <name type="scientific">Odontella aurita</name>
    <dbReference type="NCBI Taxonomy" id="265563"/>
    <lineage>
        <taxon>Eukaryota</taxon>
        <taxon>Sar</taxon>
        <taxon>Stramenopiles</taxon>
        <taxon>Ochrophyta</taxon>
        <taxon>Bacillariophyta</taxon>
        <taxon>Mediophyceae</taxon>
        <taxon>Biddulphiophycidae</taxon>
        <taxon>Eupodiscales</taxon>
        <taxon>Odontellaceae</taxon>
        <taxon>Odontella</taxon>
    </lineage>
</organism>
<dbReference type="InterPro" id="IPR009077">
    <property type="entry name" value="Proteasome_activ_PA28"/>
</dbReference>
<dbReference type="AlphaFoldDB" id="A0A7S4M6I2"/>
<dbReference type="EMBL" id="HBKQ01002431">
    <property type="protein sequence ID" value="CAE2203307.1"/>
    <property type="molecule type" value="Transcribed_RNA"/>
</dbReference>
<proteinExistence type="inferred from homology"/>
<evidence type="ECO:0000313" key="5">
    <source>
        <dbReference type="EMBL" id="CAE2203307.1"/>
    </source>
</evidence>
<dbReference type="InterPro" id="IPR036252">
    <property type="entry name" value="Proteasome_activ_sf"/>
</dbReference>
<dbReference type="InterPro" id="IPR003186">
    <property type="entry name" value="PA28_C"/>
</dbReference>
<dbReference type="InterPro" id="IPR036997">
    <property type="entry name" value="PA28_C_sf"/>
</dbReference>
<comment type="similarity">
    <text evidence="1">Belongs to the PA28 family.</text>
</comment>
<accession>A0A7S4M6I2</accession>
<dbReference type="GO" id="GO:0005737">
    <property type="term" value="C:cytoplasm"/>
    <property type="evidence" value="ECO:0007669"/>
    <property type="project" value="TreeGrafter"/>
</dbReference>
<dbReference type="GO" id="GO:0061133">
    <property type="term" value="F:endopeptidase activator activity"/>
    <property type="evidence" value="ECO:0007669"/>
    <property type="project" value="TreeGrafter"/>
</dbReference>
<dbReference type="Pfam" id="PF02252">
    <property type="entry name" value="PA28_C"/>
    <property type="match status" value="2"/>
</dbReference>
<sequence>MKTIKAFRTRTAKSADSILDDGMKTVTQIDDALNAHFTKTPSEMEASFKEELEKNGLDSANVHLSASLPLTRHLLALGVSHLRTLESHIALSHPQMEDGNNFGVTVQMTVTKFMSETRERWTKTLEKLPGYYSARADAVDKLGLPKTSASECKTESASHSTGGKDGDASTTETKTIKEEKTSNSCAVDVHRATHVVALDVQTYLELGDALADLRDTYATVLDNVEKNKEKLTAPKGSGGSGHSMGMY</sequence>
<dbReference type="GO" id="GO:0008537">
    <property type="term" value="C:proteasome activator complex"/>
    <property type="evidence" value="ECO:0007669"/>
    <property type="project" value="InterPro"/>
</dbReference>
<feature type="domain" description="Proteasome activator PA28 C-terminal" evidence="4">
    <location>
        <begin position="79"/>
        <end position="142"/>
    </location>
</feature>
<dbReference type="PANTHER" id="PTHR10660">
    <property type="entry name" value="PROTEASOME REGULATOR PA28"/>
    <property type="match status" value="1"/>
</dbReference>
<evidence type="ECO:0000256" key="1">
    <source>
        <dbReference type="ARBA" id="ARBA00005883"/>
    </source>
</evidence>
<dbReference type="PANTHER" id="PTHR10660:SF2">
    <property type="entry name" value="LD45860P"/>
    <property type="match status" value="1"/>
</dbReference>
<dbReference type="GO" id="GO:2000045">
    <property type="term" value="P:regulation of G1/S transition of mitotic cell cycle"/>
    <property type="evidence" value="ECO:0007669"/>
    <property type="project" value="TreeGrafter"/>
</dbReference>
<evidence type="ECO:0000256" key="2">
    <source>
        <dbReference type="ARBA" id="ARBA00022942"/>
    </source>
</evidence>
<feature type="compositionally biased region" description="Basic and acidic residues" evidence="3">
    <location>
        <begin position="152"/>
        <end position="167"/>
    </location>
</feature>
<dbReference type="GO" id="GO:0061136">
    <property type="term" value="P:regulation of proteasomal protein catabolic process"/>
    <property type="evidence" value="ECO:0007669"/>
    <property type="project" value="TreeGrafter"/>
</dbReference>
<gene>
    <name evidence="5" type="ORF">OAUR00152_LOCUS1627</name>
</gene>